<accession>A0A562PR82</accession>
<keyword evidence="6" id="KW-1185">Reference proteome</keyword>
<name>A0A562PR82_9BURK</name>
<organism evidence="4 5">
    <name type="scientific">Pseudoduganella flava</name>
    <dbReference type="NCBI Taxonomy" id="871742"/>
    <lineage>
        <taxon>Bacteria</taxon>
        <taxon>Pseudomonadati</taxon>
        <taxon>Pseudomonadota</taxon>
        <taxon>Betaproteobacteria</taxon>
        <taxon>Burkholderiales</taxon>
        <taxon>Oxalobacteraceae</taxon>
        <taxon>Telluria group</taxon>
        <taxon>Pseudoduganella</taxon>
    </lineage>
</organism>
<dbReference type="OrthoDB" id="8585537at2"/>
<reference evidence="4 5" key="1">
    <citation type="journal article" date="2015" name="Stand. Genomic Sci.">
        <title>Genomic Encyclopedia of Bacterial and Archaeal Type Strains, Phase III: the genomes of soil and plant-associated and newly described type strains.</title>
        <authorList>
            <person name="Whitman W.B."/>
            <person name="Woyke T."/>
            <person name="Klenk H.P."/>
            <person name="Zhou Y."/>
            <person name="Lilburn T.G."/>
            <person name="Beck B.J."/>
            <person name="De Vos P."/>
            <person name="Vandamme P."/>
            <person name="Eisen J.A."/>
            <person name="Garrity G."/>
            <person name="Hugenholtz P."/>
            <person name="Kyrpides N.C."/>
        </authorList>
    </citation>
    <scope>NUCLEOTIDE SEQUENCE [LARGE SCALE GENOMIC DNA]</scope>
    <source>
        <strain evidence="4 5">CGMCC 1.10685</strain>
    </source>
</reference>
<dbReference type="Pfam" id="PF18628">
    <property type="entry name" value="P2_N"/>
    <property type="match status" value="1"/>
</dbReference>
<evidence type="ECO:0000313" key="5">
    <source>
        <dbReference type="Proteomes" id="UP000315112"/>
    </source>
</evidence>
<evidence type="ECO:0000259" key="1">
    <source>
        <dbReference type="Pfam" id="PF18628"/>
    </source>
</evidence>
<dbReference type="Proteomes" id="UP000315112">
    <property type="component" value="Unassembled WGS sequence"/>
</dbReference>
<dbReference type="EMBL" id="CP046904">
    <property type="protein sequence ID" value="QGZ37765.1"/>
    <property type="molecule type" value="Genomic_DNA"/>
</dbReference>
<dbReference type="RefSeq" id="WP_145876144.1">
    <property type="nucleotide sequence ID" value="NZ_CP046904.1"/>
</dbReference>
<evidence type="ECO:0000259" key="2">
    <source>
        <dbReference type="Pfam" id="PF25513"/>
    </source>
</evidence>
<dbReference type="InterPro" id="IPR057915">
    <property type="entry name" value="P2_C"/>
</dbReference>
<evidence type="ECO:0000313" key="3">
    <source>
        <dbReference type="EMBL" id="QGZ37765.1"/>
    </source>
</evidence>
<feature type="domain" description="Viral coat protein P2 C-terminal" evidence="2">
    <location>
        <begin position="144"/>
        <end position="279"/>
    </location>
</feature>
<dbReference type="InterPro" id="IPR041377">
    <property type="entry name" value="P2_N"/>
</dbReference>
<dbReference type="Proteomes" id="UP000437862">
    <property type="component" value="Chromosome"/>
</dbReference>
<reference evidence="4" key="2">
    <citation type="submission" date="2019-07" db="EMBL/GenBank/DDBJ databases">
        <authorList>
            <person name="Whitman W."/>
            <person name="Huntemann M."/>
            <person name="Clum A."/>
            <person name="Pillay M."/>
            <person name="Palaniappan K."/>
            <person name="Varghese N."/>
            <person name="Mikhailova N."/>
            <person name="Stamatis D."/>
            <person name="Reddy T."/>
            <person name="Daum C."/>
            <person name="Shapiro N."/>
            <person name="Ivanova N."/>
            <person name="Kyrpides N."/>
            <person name="Woyke T."/>
        </authorList>
    </citation>
    <scope>NUCLEOTIDE SEQUENCE</scope>
    <source>
        <strain evidence="4">CGMCC 1.10685</strain>
    </source>
</reference>
<evidence type="ECO:0000313" key="6">
    <source>
        <dbReference type="Proteomes" id="UP000437862"/>
    </source>
</evidence>
<dbReference type="Pfam" id="PF25513">
    <property type="entry name" value="P2_C"/>
    <property type="match status" value="1"/>
</dbReference>
<dbReference type="InterPro" id="IPR053751">
    <property type="entry name" value="Viral_Major_Capsid_sf"/>
</dbReference>
<evidence type="ECO:0000313" key="4">
    <source>
        <dbReference type="EMBL" id="TWI46576.1"/>
    </source>
</evidence>
<sequence length="283" mass="31026">MINKPLPQPLNIAPGQTAILTVPTENLTLIGLKLILSGTTFDKTKIDSVKLKVGSRVLWDLTYAQVQAINAYKNSADNAKYLFLDFVERDQAVFPVKEVGGLDLYALLKTGVVTVELKINSAAVAPKIDVVGYYEQAQGNPIVLKYVPFTAAFNSSGKFTLPVQLKGAVLKRLYVFYTGTAWTGTTNGNVSRMECKKNSMVFHDEYDLDNRFTQSHFKKVPQAGLYVCDFIVDNNHDAQVTSARVMNGGAYVYDAFEFNAFITDAAGASLTIIAEVLDAAENL</sequence>
<protein>
    <submittedName>
        <fullName evidence="4">Uncharacterized protein</fullName>
    </submittedName>
</protein>
<dbReference type="EMBL" id="VLKW01000005">
    <property type="protein sequence ID" value="TWI46576.1"/>
    <property type="molecule type" value="Genomic_DNA"/>
</dbReference>
<dbReference type="Gene3D" id="2.60.120.730">
    <property type="match status" value="2"/>
</dbReference>
<reference evidence="3 6" key="3">
    <citation type="submission" date="2019-12" db="EMBL/GenBank/DDBJ databases">
        <title>Draft Genome Sequences of Six Type Strains of the Genus Massilia.</title>
        <authorList>
            <person name="Miess H."/>
            <person name="Frediansyah A."/>
            <person name="Goeker M."/>
            <person name="Gross H."/>
        </authorList>
    </citation>
    <scope>NUCLEOTIDE SEQUENCE [LARGE SCALE GENOMIC DNA]</scope>
    <source>
        <strain evidence="3 6">DSM 26639</strain>
    </source>
</reference>
<dbReference type="AlphaFoldDB" id="A0A562PR82"/>
<gene>
    <name evidence="3" type="ORF">GO485_00970</name>
    <name evidence="4" type="ORF">IP92_02935</name>
</gene>
<feature type="domain" description="Viral coat protein P2 N-terminal" evidence="1">
    <location>
        <begin position="6"/>
        <end position="128"/>
    </location>
</feature>
<proteinExistence type="predicted"/>